<sequence length="94" mass="10343">MVELGKIESSAKSDSILPEGTRVSSWKSGLSLGEIIYPFSCRQATAGPIHLFIKPDNDLLVNQSCITLLFIHLLTIAFKIVLGRWVVLFSLNPS</sequence>
<reference evidence="3 4" key="1">
    <citation type="journal article" date="2014" name="ISME J.">
        <title>Ecophysiology of Thioploca ingrica as revealed by the complete genome sequence supplemented with proteomic evidence.</title>
        <authorList>
            <person name="Kojima H."/>
            <person name="Ogura Y."/>
            <person name="Yamamoto N."/>
            <person name="Togashi T."/>
            <person name="Mori H."/>
            <person name="Watanabe T."/>
            <person name="Nemoto F."/>
            <person name="Kurokawa K."/>
            <person name="Hayashi T."/>
            <person name="Fukui M."/>
        </authorList>
    </citation>
    <scope>NUCLEOTIDE SEQUENCE [LARGE SCALE GENOMIC DNA]</scope>
</reference>
<evidence type="ECO:0000256" key="2">
    <source>
        <dbReference type="SAM" id="Phobius"/>
    </source>
</evidence>
<keyword evidence="2" id="KW-1133">Transmembrane helix</keyword>
<accession>A0A090AI74</accession>
<keyword evidence="2" id="KW-0812">Transmembrane</keyword>
<gene>
    <name evidence="3" type="ORF">THII_3791</name>
</gene>
<feature type="transmembrane region" description="Helical" evidence="2">
    <location>
        <begin position="60"/>
        <end position="82"/>
    </location>
</feature>
<proteinExistence type="predicted"/>
<evidence type="ECO:0000256" key="1">
    <source>
        <dbReference type="SAM" id="MobiDB-lite"/>
    </source>
</evidence>
<dbReference type="AlphaFoldDB" id="A0A090AI74"/>
<feature type="compositionally biased region" description="Basic and acidic residues" evidence="1">
    <location>
        <begin position="1"/>
        <end position="11"/>
    </location>
</feature>
<dbReference type="KEGG" id="tig:THII_3791"/>
<protein>
    <submittedName>
        <fullName evidence="3">Uncharacterized protein</fullName>
    </submittedName>
</protein>
<organism evidence="3 4">
    <name type="scientific">Thioploca ingrica</name>
    <dbReference type="NCBI Taxonomy" id="40754"/>
    <lineage>
        <taxon>Bacteria</taxon>
        <taxon>Pseudomonadati</taxon>
        <taxon>Pseudomonadota</taxon>
        <taxon>Gammaproteobacteria</taxon>
        <taxon>Thiotrichales</taxon>
        <taxon>Thiotrichaceae</taxon>
        <taxon>Thioploca</taxon>
    </lineage>
</organism>
<evidence type="ECO:0000313" key="4">
    <source>
        <dbReference type="Proteomes" id="UP000031623"/>
    </source>
</evidence>
<dbReference type="Proteomes" id="UP000031623">
    <property type="component" value="Chromosome"/>
</dbReference>
<evidence type="ECO:0000313" key="3">
    <source>
        <dbReference type="EMBL" id="BAP58088.1"/>
    </source>
</evidence>
<feature type="region of interest" description="Disordered" evidence="1">
    <location>
        <begin position="1"/>
        <end position="21"/>
    </location>
</feature>
<keyword evidence="2" id="KW-0472">Membrane</keyword>
<dbReference type="EMBL" id="AP014633">
    <property type="protein sequence ID" value="BAP58088.1"/>
    <property type="molecule type" value="Genomic_DNA"/>
</dbReference>
<dbReference type="HOGENOM" id="CLU_2385200_0_0_6"/>
<name>A0A090AI74_9GAMM</name>
<keyword evidence="4" id="KW-1185">Reference proteome</keyword>